<proteinExistence type="predicted"/>
<comment type="caution">
    <text evidence="2">The sequence shown here is derived from an EMBL/GenBank/DDBJ whole genome shotgun (WGS) entry which is preliminary data.</text>
</comment>
<evidence type="ECO:0000313" key="3">
    <source>
        <dbReference type="Proteomes" id="UP000579523"/>
    </source>
</evidence>
<feature type="compositionally biased region" description="Basic and acidic residues" evidence="1">
    <location>
        <begin position="22"/>
        <end position="37"/>
    </location>
</feature>
<dbReference type="AlphaFoldDB" id="A0A7W7PPP8"/>
<feature type="compositionally biased region" description="Pro residues" evidence="1">
    <location>
        <begin position="1"/>
        <end position="20"/>
    </location>
</feature>
<gene>
    <name evidence="2" type="ORF">FHS37_000076</name>
</gene>
<reference evidence="2 3" key="1">
    <citation type="submission" date="2020-08" db="EMBL/GenBank/DDBJ databases">
        <title>Genomic Encyclopedia of Type Strains, Phase III (KMG-III): the genomes of soil and plant-associated and newly described type strains.</title>
        <authorList>
            <person name="Whitman W."/>
        </authorList>
    </citation>
    <scope>NUCLEOTIDE SEQUENCE [LARGE SCALE GENOMIC DNA]</scope>
    <source>
        <strain evidence="2 3">CECT 3273</strain>
    </source>
</reference>
<dbReference type="RefSeq" id="WP_184816941.1">
    <property type="nucleotide sequence ID" value="NZ_BMTK01000017.1"/>
</dbReference>
<dbReference type="Pfam" id="PF04978">
    <property type="entry name" value="MST"/>
    <property type="match status" value="2"/>
</dbReference>
<dbReference type="InterPro" id="IPR007061">
    <property type="entry name" value="MST-like"/>
</dbReference>
<protein>
    <recommendedName>
        <fullName evidence="4">DUF664 domain-containing protein</fullName>
    </recommendedName>
</protein>
<keyword evidence="3" id="KW-1185">Reference proteome</keyword>
<evidence type="ECO:0000313" key="2">
    <source>
        <dbReference type="EMBL" id="MBB4896060.1"/>
    </source>
</evidence>
<dbReference type="SUPFAM" id="SSF109854">
    <property type="entry name" value="DinB/YfiT-like putative metalloenzymes"/>
    <property type="match status" value="1"/>
</dbReference>
<sequence length="127" mass="13574">MSANPPRPPLALPGGRPVPRPAGDERSLPEDRPDHHRGTPAPKCAGLDDARVRPAPVAPSALTLPGLVQHPAEVERNRFQRVVAGLDVPIAGAEVGLRRVLIRLIECARHNGHADLLRERIDGVTGT</sequence>
<evidence type="ECO:0008006" key="4">
    <source>
        <dbReference type="Google" id="ProtNLM"/>
    </source>
</evidence>
<evidence type="ECO:0000256" key="1">
    <source>
        <dbReference type="SAM" id="MobiDB-lite"/>
    </source>
</evidence>
<organism evidence="2 3">
    <name type="scientific">Streptomyces griseomycini</name>
    <dbReference type="NCBI Taxonomy" id="66895"/>
    <lineage>
        <taxon>Bacteria</taxon>
        <taxon>Bacillati</taxon>
        <taxon>Actinomycetota</taxon>
        <taxon>Actinomycetes</taxon>
        <taxon>Kitasatosporales</taxon>
        <taxon>Streptomycetaceae</taxon>
        <taxon>Streptomyces</taxon>
    </lineage>
</organism>
<name>A0A7W7PPP8_9ACTN</name>
<dbReference type="Gene3D" id="1.20.120.450">
    <property type="entry name" value="dinb family like domain"/>
    <property type="match status" value="1"/>
</dbReference>
<accession>A0A7W7PPP8</accession>
<dbReference type="Proteomes" id="UP000579523">
    <property type="component" value="Unassembled WGS sequence"/>
</dbReference>
<feature type="region of interest" description="Disordered" evidence="1">
    <location>
        <begin position="1"/>
        <end position="52"/>
    </location>
</feature>
<dbReference type="InterPro" id="IPR034660">
    <property type="entry name" value="DinB/YfiT-like"/>
</dbReference>
<dbReference type="EMBL" id="JACHJI010000001">
    <property type="protein sequence ID" value="MBB4896060.1"/>
    <property type="molecule type" value="Genomic_DNA"/>
</dbReference>